<dbReference type="Proteomes" id="UP001341840">
    <property type="component" value="Unassembled WGS sequence"/>
</dbReference>
<feature type="region of interest" description="Disordered" evidence="1">
    <location>
        <begin position="1"/>
        <end position="37"/>
    </location>
</feature>
<reference evidence="2 3" key="1">
    <citation type="journal article" date="2023" name="Plants (Basel)">
        <title>Bridging the Gap: Combining Genomics and Transcriptomics Approaches to Understand Stylosanthes scabra, an Orphan Legume from the Brazilian Caatinga.</title>
        <authorList>
            <person name="Ferreira-Neto J.R.C."/>
            <person name="da Silva M.D."/>
            <person name="Binneck E."/>
            <person name="de Melo N.F."/>
            <person name="da Silva R.H."/>
            <person name="de Melo A.L.T.M."/>
            <person name="Pandolfi V."/>
            <person name="Bustamante F.O."/>
            <person name="Brasileiro-Vidal A.C."/>
            <person name="Benko-Iseppon A.M."/>
        </authorList>
    </citation>
    <scope>NUCLEOTIDE SEQUENCE [LARGE SCALE GENOMIC DNA]</scope>
    <source>
        <tissue evidence="2">Leaves</tissue>
    </source>
</reference>
<protein>
    <submittedName>
        <fullName evidence="2">Uncharacterized protein</fullName>
    </submittedName>
</protein>
<organism evidence="2 3">
    <name type="scientific">Stylosanthes scabra</name>
    <dbReference type="NCBI Taxonomy" id="79078"/>
    <lineage>
        <taxon>Eukaryota</taxon>
        <taxon>Viridiplantae</taxon>
        <taxon>Streptophyta</taxon>
        <taxon>Embryophyta</taxon>
        <taxon>Tracheophyta</taxon>
        <taxon>Spermatophyta</taxon>
        <taxon>Magnoliopsida</taxon>
        <taxon>eudicotyledons</taxon>
        <taxon>Gunneridae</taxon>
        <taxon>Pentapetalae</taxon>
        <taxon>rosids</taxon>
        <taxon>fabids</taxon>
        <taxon>Fabales</taxon>
        <taxon>Fabaceae</taxon>
        <taxon>Papilionoideae</taxon>
        <taxon>50 kb inversion clade</taxon>
        <taxon>dalbergioids sensu lato</taxon>
        <taxon>Dalbergieae</taxon>
        <taxon>Pterocarpus clade</taxon>
        <taxon>Stylosanthes</taxon>
    </lineage>
</organism>
<evidence type="ECO:0000256" key="1">
    <source>
        <dbReference type="SAM" id="MobiDB-lite"/>
    </source>
</evidence>
<proteinExistence type="predicted"/>
<gene>
    <name evidence="2" type="ORF">PIB30_092624</name>
</gene>
<sequence length="114" mass="12703">MTTETSTRQKRSRPVVSKDKNPRKRINTNDGKDANTLLAEENKNIVATPEAVQSHDIIETTKDVMDKIGAEVAKKARGTRKNTKKSLGGNSDAYAYTPMVTCVRIAKTWVSRLR</sequence>
<accession>A0ABU6XXF6</accession>
<evidence type="ECO:0000313" key="3">
    <source>
        <dbReference type="Proteomes" id="UP001341840"/>
    </source>
</evidence>
<comment type="caution">
    <text evidence="2">The sequence shown here is derived from an EMBL/GenBank/DDBJ whole genome shotgun (WGS) entry which is preliminary data.</text>
</comment>
<keyword evidence="3" id="KW-1185">Reference proteome</keyword>
<name>A0ABU6XXF6_9FABA</name>
<dbReference type="EMBL" id="JASCZI010213372">
    <property type="protein sequence ID" value="MED6201203.1"/>
    <property type="molecule type" value="Genomic_DNA"/>
</dbReference>
<evidence type="ECO:0000313" key="2">
    <source>
        <dbReference type="EMBL" id="MED6201203.1"/>
    </source>
</evidence>